<dbReference type="EMBL" id="VTYF01000003">
    <property type="protein sequence ID" value="NOI08939.1"/>
    <property type="molecule type" value="Genomic_DNA"/>
</dbReference>
<reference evidence="1 2" key="1">
    <citation type="submission" date="2019-09" db="EMBL/GenBank/DDBJ databases">
        <title>Draft genome sequencing and comparative genomics of hatchery-associated Vibrios.</title>
        <authorList>
            <person name="Kehlet-Delgado H."/>
            <person name="Mueller R.S."/>
        </authorList>
    </citation>
    <scope>NUCLEOTIDE SEQUENCE [LARGE SCALE GENOMIC DNA]</scope>
    <source>
        <strain evidence="1 2">081416A</strain>
    </source>
</reference>
<name>A0A7Y4EY21_VIBAL</name>
<proteinExistence type="predicted"/>
<dbReference type="RefSeq" id="WP_171345681.1">
    <property type="nucleotide sequence ID" value="NZ_VTYF01000003.1"/>
</dbReference>
<accession>A0A7Y4EY21</accession>
<comment type="caution">
    <text evidence="1">The sequence shown here is derived from an EMBL/GenBank/DDBJ whole genome shotgun (WGS) entry which is preliminary data.</text>
</comment>
<evidence type="ECO:0000313" key="1">
    <source>
        <dbReference type="EMBL" id="NOI08939.1"/>
    </source>
</evidence>
<gene>
    <name evidence="1" type="ORF">F0254_08665</name>
</gene>
<organism evidence="1 2">
    <name type="scientific">Vibrio alginolyticus</name>
    <dbReference type="NCBI Taxonomy" id="663"/>
    <lineage>
        <taxon>Bacteria</taxon>
        <taxon>Pseudomonadati</taxon>
        <taxon>Pseudomonadota</taxon>
        <taxon>Gammaproteobacteria</taxon>
        <taxon>Vibrionales</taxon>
        <taxon>Vibrionaceae</taxon>
        <taxon>Vibrio</taxon>
    </lineage>
</organism>
<sequence>MSNVEPQILQLGQFKNGDVAIIVNQCDTAKNYTLDYGEYGSVTFTLIVGGEFKFVVGDKPPKIYINDAEPFDGLRVTTN</sequence>
<protein>
    <submittedName>
        <fullName evidence="1">Uncharacterized protein</fullName>
    </submittedName>
</protein>
<dbReference type="Proteomes" id="UP000532247">
    <property type="component" value="Unassembled WGS sequence"/>
</dbReference>
<dbReference type="AlphaFoldDB" id="A0A7Y4EY21"/>
<evidence type="ECO:0000313" key="2">
    <source>
        <dbReference type="Proteomes" id="UP000532247"/>
    </source>
</evidence>